<gene>
    <name evidence="2" type="ORF">SAMN05660918_0758</name>
</gene>
<feature type="repeat" description="TPR" evidence="1">
    <location>
        <begin position="130"/>
        <end position="163"/>
    </location>
</feature>
<dbReference type="SUPFAM" id="SSF48452">
    <property type="entry name" value="TPR-like"/>
    <property type="match status" value="1"/>
</dbReference>
<organism evidence="2 3">
    <name type="scientific">Flavobacterium terrigena</name>
    <dbReference type="NCBI Taxonomy" id="402734"/>
    <lineage>
        <taxon>Bacteria</taxon>
        <taxon>Pseudomonadati</taxon>
        <taxon>Bacteroidota</taxon>
        <taxon>Flavobacteriia</taxon>
        <taxon>Flavobacteriales</taxon>
        <taxon>Flavobacteriaceae</taxon>
        <taxon>Flavobacterium</taxon>
    </lineage>
</organism>
<evidence type="ECO:0000313" key="2">
    <source>
        <dbReference type="EMBL" id="SEI47128.1"/>
    </source>
</evidence>
<dbReference type="RefSeq" id="WP_091308167.1">
    <property type="nucleotide sequence ID" value="NZ_CBCSJU010000001.1"/>
</dbReference>
<dbReference type="AlphaFoldDB" id="A0A1H6QTK5"/>
<dbReference type="SMART" id="SM00028">
    <property type="entry name" value="TPR"/>
    <property type="match status" value="2"/>
</dbReference>
<dbReference type="EMBL" id="FNYA01000001">
    <property type="protein sequence ID" value="SEI47128.1"/>
    <property type="molecule type" value="Genomic_DNA"/>
</dbReference>
<dbReference type="InterPro" id="IPR011990">
    <property type="entry name" value="TPR-like_helical_dom_sf"/>
</dbReference>
<keyword evidence="3" id="KW-1185">Reference proteome</keyword>
<keyword evidence="1" id="KW-0802">TPR repeat</keyword>
<name>A0A1H6QTK5_9FLAO</name>
<reference evidence="3" key="1">
    <citation type="submission" date="2016-10" db="EMBL/GenBank/DDBJ databases">
        <authorList>
            <person name="Varghese N."/>
            <person name="Submissions S."/>
        </authorList>
    </citation>
    <scope>NUCLEOTIDE SEQUENCE [LARGE SCALE GENOMIC DNA]</scope>
    <source>
        <strain evidence="3">DSM 17934</strain>
    </source>
</reference>
<dbReference type="Proteomes" id="UP000199702">
    <property type="component" value="Unassembled WGS sequence"/>
</dbReference>
<evidence type="ECO:0000256" key="1">
    <source>
        <dbReference type="PROSITE-ProRule" id="PRU00339"/>
    </source>
</evidence>
<accession>A0A1H6QTK5</accession>
<dbReference type="OrthoDB" id="1149028at2"/>
<evidence type="ECO:0000313" key="3">
    <source>
        <dbReference type="Proteomes" id="UP000199702"/>
    </source>
</evidence>
<proteinExistence type="predicted"/>
<dbReference type="InterPro" id="IPR019734">
    <property type="entry name" value="TPR_rpt"/>
</dbReference>
<feature type="repeat" description="TPR" evidence="1">
    <location>
        <begin position="208"/>
        <end position="241"/>
    </location>
</feature>
<dbReference type="Gene3D" id="1.25.40.10">
    <property type="entry name" value="Tetratricopeptide repeat domain"/>
    <property type="match status" value="2"/>
</dbReference>
<protein>
    <submittedName>
        <fullName evidence="2">Uncharacterized protein</fullName>
    </submittedName>
</protein>
<dbReference type="PROSITE" id="PS50005">
    <property type="entry name" value="TPR"/>
    <property type="match status" value="2"/>
</dbReference>
<dbReference type="STRING" id="402734.SAMN05660918_0758"/>
<sequence length="359" mass="40652">MRKIVLGISLLVATTTFAQKDELKTLKKMYEKEQLTTEEFATYKATLSKLESIAATEDDKTASNFYKSMSPLVEMSTLGAQPNPMQIAKILNPDAFSKMVDGMRSTLDYETKTGKKVFTSDINETIESFKPIFTQMALAYNNAKKYKEASRVFYNTYKLDPKDVSNLENAGITALQASEFVDAEKYYREIKAIGFKGTGLSKFESNEAEVLKTIAALSSTNNNNEQAKIDFKEALALNPEDIQLEIDHANLYYRMNDITTYKKLITEVIAKDPNNAKLQYNVGYLSLADDEKLVEEINANLKNPKKYEELMAKRKAMFSNALPYFERAHQLDVANEDTKTILRLTYETLGMKDKAAMVK</sequence>